<dbReference type="Gene3D" id="1.10.357.10">
    <property type="entry name" value="Tetracycline Repressor, domain 2"/>
    <property type="match status" value="1"/>
</dbReference>
<name>A0ABQ3V7C5_9CHLR</name>
<dbReference type="InterPro" id="IPR009057">
    <property type="entry name" value="Homeodomain-like_sf"/>
</dbReference>
<accession>A0ABQ3V7C5</accession>
<comment type="caution">
    <text evidence="6">The sequence shown here is derived from an EMBL/GenBank/DDBJ whole genome shotgun (WGS) entry which is preliminary data.</text>
</comment>
<dbReference type="RefSeq" id="WP_201376467.1">
    <property type="nucleotide sequence ID" value="NZ_BNJG01000005.1"/>
</dbReference>
<dbReference type="PANTHER" id="PTHR30055:SF234">
    <property type="entry name" value="HTH-TYPE TRANSCRIPTIONAL REGULATOR BETI"/>
    <property type="match status" value="1"/>
</dbReference>
<dbReference type="EMBL" id="BNJG01000005">
    <property type="protein sequence ID" value="GHO60310.1"/>
    <property type="molecule type" value="Genomic_DNA"/>
</dbReference>
<evidence type="ECO:0000256" key="2">
    <source>
        <dbReference type="ARBA" id="ARBA00023125"/>
    </source>
</evidence>
<dbReference type="Proteomes" id="UP000654345">
    <property type="component" value="Unassembled WGS sequence"/>
</dbReference>
<keyword evidence="7" id="KW-1185">Reference proteome</keyword>
<evidence type="ECO:0000256" key="4">
    <source>
        <dbReference type="PROSITE-ProRule" id="PRU00335"/>
    </source>
</evidence>
<sequence>MARKYMLQQRAKRQEETRQRIIEAAVFLHQTVGGANASISAIAELAGVERLTVYRHFPDERALAIACTSHYQALNPPPDPKPWQSIEDAEQRLRTGLREIYAFHRRTEPMSLHALHDMEEKPMLREVLAPSFAYWEQVRDLLASAWETQDATCSARIHAAIGHAISFQTWRSLVREQGLEDAEAIELMARMLRCLCY</sequence>
<feature type="DNA-binding region" description="H-T-H motif" evidence="4">
    <location>
        <begin position="38"/>
        <end position="57"/>
    </location>
</feature>
<evidence type="ECO:0000256" key="3">
    <source>
        <dbReference type="ARBA" id="ARBA00023163"/>
    </source>
</evidence>
<dbReference type="InterPro" id="IPR001647">
    <property type="entry name" value="HTH_TetR"/>
</dbReference>
<dbReference type="PANTHER" id="PTHR30055">
    <property type="entry name" value="HTH-TYPE TRANSCRIPTIONAL REGULATOR RUTR"/>
    <property type="match status" value="1"/>
</dbReference>
<proteinExistence type="predicted"/>
<keyword evidence="3" id="KW-0804">Transcription</keyword>
<gene>
    <name evidence="6" type="ORF">KSB_87850</name>
</gene>
<protein>
    <recommendedName>
        <fullName evidence="5">HTH tetR-type domain-containing protein</fullName>
    </recommendedName>
</protein>
<dbReference type="PROSITE" id="PS50977">
    <property type="entry name" value="HTH_TETR_2"/>
    <property type="match status" value="1"/>
</dbReference>
<evidence type="ECO:0000259" key="5">
    <source>
        <dbReference type="PROSITE" id="PS50977"/>
    </source>
</evidence>
<reference evidence="6 7" key="1">
    <citation type="journal article" date="2021" name="Int. J. Syst. Evol. Microbiol.">
        <title>Reticulibacter mediterranei gen. nov., sp. nov., within the new family Reticulibacteraceae fam. nov., and Ktedonospora formicarum gen. nov., sp. nov., Ktedonobacter robiniae sp. nov., Dictyobacter formicarum sp. nov. and Dictyobacter arantiisoli sp. nov., belonging to the class Ktedonobacteria.</title>
        <authorList>
            <person name="Yabe S."/>
            <person name="Zheng Y."/>
            <person name="Wang C.M."/>
            <person name="Sakai Y."/>
            <person name="Abe K."/>
            <person name="Yokota A."/>
            <person name="Donadio S."/>
            <person name="Cavaletti L."/>
            <person name="Monciardini P."/>
        </authorList>
    </citation>
    <scope>NUCLEOTIDE SEQUENCE [LARGE SCALE GENOMIC DNA]</scope>
    <source>
        <strain evidence="6 7">SOSP1-30</strain>
    </source>
</reference>
<dbReference type="InterPro" id="IPR050109">
    <property type="entry name" value="HTH-type_TetR-like_transc_reg"/>
</dbReference>
<keyword evidence="2 4" id="KW-0238">DNA-binding</keyword>
<dbReference type="SUPFAM" id="SSF46689">
    <property type="entry name" value="Homeodomain-like"/>
    <property type="match status" value="1"/>
</dbReference>
<evidence type="ECO:0000256" key="1">
    <source>
        <dbReference type="ARBA" id="ARBA00023015"/>
    </source>
</evidence>
<evidence type="ECO:0000313" key="6">
    <source>
        <dbReference type="EMBL" id="GHO60310.1"/>
    </source>
</evidence>
<dbReference type="Pfam" id="PF00440">
    <property type="entry name" value="TetR_N"/>
    <property type="match status" value="1"/>
</dbReference>
<organism evidence="6 7">
    <name type="scientific">Ktedonobacter robiniae</name>
    <dbReference type="NCBI Taxonomy" id="2778365"/>
    <lineage>
        <taxon>Bacteria</taxon>
        <taxon>Bacillati</taxon>
        <taxon>Chloroflexota</taxon>
        <taxon>Ktedonobacteria</taxon>
        <taxon>Ktedonobacterales</taxon>
        <taxon>Ktedonobacteraceae</taxon>
        <taxon>Ktedonobacter</taxon>
    </lineage>
</organism>
<feature type="domain" description="HTH tetR-type" evidence="5">
    <location>
        <begin position="15"/>
        <end position="75"/>
    </location>
</feature>
<evidence type="ECO:0000313" key="7">
    <source>
        <dbReference type="Proteomes" id="UP000654345"/>
    </source>
</evidence>
<keyword evidence="1" id="KW-0805">Transcription regulation</keyword>